<sequence>MMRRRGFTLLELVLVLIILGVIGVAAARFLGGAVEAIFVTRELTDTQMESGAALDRMARDLRGAVSVDDCAAGSLTLNGGDLEYVRTNGRLELNGVLLAGTPEDPVDRFDCTPTDVGRLYALELETESGYVAQTHAYHRR</sequence>
<dbReference type="STRING" id="252474.B1A74_13105"/>
<organism evidence="1 2">
    <name type="scientific">Thioalkalivibrio halophilus</name>
    <dbReference type="NCBI Taxonomy" id="252474"/>
    <lineage>
        <taxon>Bacteria</taxon>
        <taxon>Pseudomonadati</taxon>
        <taxon>Pseudomonadota</taxon>
        <taxon>Gammaproteobacteria</taxon>
        <taxon>Chromatiales</taxon>
        <taxon>Ectothiorhodospiraceae</taxon>
        <taxon>Thioalkalivibrio</taxon>
    </lineage>
</organism>
<dbReference type="SUPFAM" id="SSF54523">
    <property type="entry name" value="Pili subunits"/>
    <property type="match status" value="1"/>
</dbReference>
<dbReference type="OrthoDB" id="9919234at2"/>
<evidence type="ECO:0000313" key="1">
    <source>
        <dbReference type="EMBL" id="OOC09020.1"/>
    </source>
</evidence>
<protein>
    <submittedName>
        <fullName evidence="1">Prepilin-type cleavage/methylation domain-containing protein</fullName>
    </submittedName>
</protein>
<comment type="caution">
    <text evidence="1">The sequence shown here is derived from an EMBL/GenBank/DDBJ whole genome shotgun (WGS) entry which is preliminary data.</text>
</comment>
<proteinExistence type="predicted"/>
<dbReference type="EMBL" id="MUZR01000067">
    <property type="protein sequence ID" value="OOC09020.1"/>
    <property type="molecule type" value="Genomic_DNA"/>
</dbReference>
<gene>
    <name evidence="1" type="ORF">B1A74_13105</name>
</gene>
<dbReference type="Pfam" id="PF07963">
    <property type="entry name" value="N_methyl"/>
    <property type="match status" value="1"/>
</dbReference>
<name>A0A1V2ZV48_9GAMM</name>
<accession>A0A1V2ZV48</accession>
<dbReference type="Proteomes" id="UP000189177">
    <property type="component" value="Unassembled WGS sequence"/>
</dbReference>
<evidence type="ECO:0000313" key="2">
    <source>
        <dbReference type="Proteomes" id="UP000189177"/>
    </source>
</evidence>
<dbReference type="NCBIfam" id="TIGR02532">
    <property type="entry name" value="IV_pilin_GFxxxE"/>
    <property type="match status" value="1"/>
</dbReference>
<dbReference type="InterPro" id="IPR012902">
    <property type="entry name" value="N_methyl_site"/>
</dbReference>
<dbReference type="PROSITE" id="PS00409">
    <property type="entry name" value="PROKAR_NTER_METHYL"/>
    <property type="match status" value="1"/>
</dbReference>
<dbReference type="InterPro" id="IPR045584">
    <property type="entry name" value="Pilin-like"/>
</dbReference>
<dbReference type="RefSeq" id="WP_026288934.1">
    <property type="nucleotide sequence ID" value="NZ_MUZR01000067.1"/>
</dbReference>
<dbReference type="AlphaFoldDB" id="A0A1V2ZV48"/>
<reference evidence="1 2" key="1">
    <citation type="submission" date="2017-02" db="EMBL/GenBank/DDBJ databases">
        <title>Genomic diversity within the haloalkaliphilic genus Thioalkalivibrio.</title>
        <authorList>
            <person name="Ahn A.-C."/>
            <person name="Meier-Kolthoff J."/>
            <person name="Overmars L."/>
            <person name="Richter M."/>
            <person name="Woyke T."/>
            <person name="Sorokin D.Y."/>
            <person name="Muyzer G."/>
        </authorList>
    </citation>
    <scope>NUCLEOTIDE SEQUENCE [LARGE SCALE GENOMIC DNA]</scope>
    <source>
        <strain evidence="1 2">HL17</strain>
    </source>
</reference>
<keyword evidence="2" id="KW-1185">Reference proteome</keyword>